<dbReference type="InterPro" id="IPR002716">
    <property type="entry name" value="PIN_dom"/>
</dbReference>
<gene>
    <name evidence="2" type="ORF">ACFPT7_09470</name>
</gene>
<keyword evidence="3" id="KW-1185">Reference proteome</keyword>
<evidence type="ECO:0000313" key="2">
    <source>
        <dbReference type="EMBL" id="MFC5862517.1"/>
    </source>
</evidence>
<comment type="caution">
    <text evidence="2">The sequence shown here is derived from an EMBL/GenBank/DDBJ whole genome shotgun (WGS) entry which is preliminary data.</text>
</comment>
<proteinExistence type="predicted"/>
<sequence>MPAHLLDTNIALFATGDPARLTSAARKAILSGNNALSVLSYWEVTIKSMKGSLDVGDPRVWWSNALEQLSATVLPVRPNHVTGVYSLPSLHKNPFDRLLIAQAIAEGLTLITADREIVTYANAGLKSIT</sequence>
<dbReference type="InterPro" id="IPR041705">
    <property type="entry name" value="PIN_Sll0205"/>
</dbReference>
<reference evidence="3" key="1">
    <citation type="journal article" date="2019" name="Int. J. Syst. Evol. Microbiol.">
        <title>The Global Catalogue of Microorganisms (GCM) 10K type strain sequencing project: providing services to taxonomists for standard genome sequencing and annotation.</title>
        <authorList>
            <consortium name="The Broad Institute Genomics Platform"/>
            <consortium name="The Broad Institute Genome Sequencing Center for Infectious Disease"/>
            <person name="Wu L."/>
            <person name="Ma J."/>
        </authorList>
    </citation>
    <scope>NUCLEOTIDE SEQUENCE [LARGE SCALE GENOMIC DNA]</scope>
    <source>
        <strain evidence="3">JCM 4087</strain>
    </source>
</reference>
<evidence type="ECO:0000313" key="3">
    <source>
        <dbReference type="Proteomes" id="UP001596091"/>
    </source>
</evidence>
<dbReference type="EMBL" id="JBHSPH010000002">
    <property type="protein sequence ID" value="MFC5862517.1"/>
    <property type="molecule type" value="Genomic_DNA"/>
</dbReference>
<organism evidence="2 3">
    <name type="scientific">Acidicapsa dinghuensis</name>
    <dbReference type="NCBI Taxonomy" id="2218256"/>
    <lineage>
        <taxon>Bacteria</taxon>
        <taxon>Pseudomonadati</taxon>
        <taxon>Acidobacteriota</taxon>
        <taxon>Terriglobia</taxon>
        <taxon>Terriglobales</taxon>
        <taxon>Acidobacteriaceae</taxon>
        <taxon>Acidicapsa</taxon>
    </lineage>
</organism>
<dbReference type="Pfam" id="PF01850">
    <property type="entry name" value="PIN"/>
    <property type="match status" value="1"/>
</dbReference>
<dbReference type="Proteomes" id="UP001596091">
    <property type="component" value="Unassembled WGS sequence"/>
</dbReference>
<dbReference type="Gene3D" id="3.40.50.1010">
    <property type="entry name" value="5'-nuclease"/>
    <property type="match status" value="1"/>
</dbReference>
<dbReference type="RefSeq" id="WP_263335925.1">
    <property type="nucleotide sequence ID" value="NZ_JAGSYH010000003.1"/>
</dbReference>
<dbReference type="SUPFAM" id="SSF88723">
    <property type="entry name" value="PIN domain-like"/>
    <property type="match status" value="1"/>
</dbReference>
<dbReference type="PANTHER" id="PTHR36173">
    <property type="entry name" value="RIBONUCLEASE VAPC16-RELATED"/>
    <property type="match status" value="1"/>
</dbReference>
<dbReference type="InterPro" id="IPR052919">
    <property type="entry name" value="TA_system_RNase"/>
</dbReference>
<dbReference type="PANTHER" id="PTHR36173:SF2">
    <property type="entry name" value="RIBONUCLEASE VAPC16"/>
    <property type="match status" value="1"/>
</dbReference>
<protein>
    <submittedName>
        <fullName evidence="2">Type II toxin-antitoxin system VapC family toxin</fullName>
    </submittedName>
</protein>
<evidence type="ECO:0000259" key="1">
    <source>
        <dbReference type="Pfam" id="PF01850"/>
    </source>
</evidence>
<dbReference type="CDD" id="cd09872">
    <property type="entry name" value="PIN_Sll0205-like"/>
    <property type="match status" value="1"/>
</dbReference>
<accession>A0ABW1EFB1</accession>
<name>A0ABW1EFB1_9BACT</name>
<dbReference type="InterPro" id="IPR029060">
    <property type="entry name" value="PIN-like_dom_sf"/>
</dbReference>
<feature type="domain" description="PIN" evidence="1">
    <location>
        <begin position="5"/>
        <end position="119"/>
    </location>
</feature>